<dbReference type="SUPFAM" id="SSF64484">
    <property type="entry name" value="beta and beta-prime subunits of DNA dependent RNA-polymerase"/>
    <property type="match status" value="1"/>
</dbReference>
<keyword evidence="9" id="KW-1185">Reference proteome</keyword>
<dbReference type="InterPro" id="IPR037034">
    <property type="entry name" value="RNA_pol_Rpb2_2_sf"/>
</dbReference>
<evidence type="ECO:0000256" key="5">
    <source>
        <dbReference type="ARBA" id="ARBA00023163"/>
    </source>
</evidence>
<evidence type="ECO:0000259" key="7">
    <source>
        <dbReference type="Pfam" id="PF04563"/>
    </source>
</evidence>
<dbReference type="InterPro" id="IPR007644">
    <property type="entry name" value="RNA_pol_bsu_protrusion"/>
</dbReference>
<gene>
    <name evidence="8" type="ORF">GSD1FS_1184</name>
</gene>
<dbReference type="GO" id="GO:0000428">
    <property type="term" value="C:DNA-directed RNA polymerase complex"/>
    <property type="evidence" value="ECO:0007669"/>
    <property type="project" value="UniProtKB-KW"/>
</dbReference>
<dbReference type="GO" id="GO:0003899">
    <property type="term" value="F:DNA-directed RNA polymerase activity"/>
    <property type="evidence" value="ECO:0007669"/>
    <property type="project" value="UniProtKB-EC"/>
</dbReference>
<dbReference type="Pfam" id="PF04561">
    <property type="entry name" value="RNA_pol_Rpb2_2"/>
    <property type="match status" value="1"/>
</dbReference>
<dbReference type="Gene3D" id="3.90.1110.10">
    <property type="entry name" value="RNA polymerase Rpb2, domain 2"/>
    <property type="match status" value="1"/>
</dbReference>
<evidence type="ECO:0000256" key="3">
    <source>
        <dbReference type="ARBA" id="ARBA00022679"/>
    </source>
</evidence>
<dbReference type="EC" id="2.7.7.6" evidence="1"/>
<keyword evidence="4" id="KW-0548">Nucleotidyltransferase</keyword>
<dbReference type="Pfam" id="PF04563">
    <property type="entry name" value="RNA_pol_Rpb2_1"/>
    <property type="match status" value="1"/>
</dbReference>
<organism evidence="8 9">
    <name type="scientific">Bifidobacterium canis</name>
    <dbReference type="NCBI Taxonomy" id="2610880"/>
    <lineage>
        <taxon>Bacteria</taxon>
        <taxon>Bacillati</taxon>
        <taxon>Actinomycetota</taxon>
        <taxon>Actinomycetes</taxon>
        <taxon>Bifidobacteriales</taxon>
        <taxon>Bifidobacteriaceae</taxon>
        <taxon>Bifidobacterium</taxon>
    </lineage>
</organism>
<evidence type="ECO:0000313" key="8">
    <source>
        <dbReference type="EMBL" id="MUH59841.1"/>
    </source>
</evidence>
<comment type="caution">
    <text evidence="8">The sequence shown here is derived from an EMBL/GenBank/DDBJ whole genome shotgun (WGS) entry which is preliminary data.</text>
</comment>
<sequence length="325" mass="36527">MSETTTNTTSVTARADQHDIDLHKASDRVNFGSIKEPIDVPYLLGVQTDSFDWLVGNERWKKRVVEDEATGANTVPHVSGLDEVFHEISPIENFAQTMSLTFSDPYFEEPRHTVQECKEKDYTYSAPLYVNAEFENGETGEIKSQTVFMGDFPLQTPHGTFIIGGTERVIVSQLVRSPGVYFDRQPDRTSDKEIFGAKIIPSRGAWLEFEIDKRDFLGVRVDRKRKQSAIVFLMAIGMTRSEIRDSFKDYPLVLDALEKRRSTTKTMPSSICTARFAQPTPRLRKPAARCSIPSTSTRSAMTWLALAATRLTASSVLKRTTTIAA</sequence>
<reference evidence="8 9" key="1">
    <citation type="submission" date="2019-09" db="EMBL/GenBank/DDBJ databases">
        <title>Bifidobacterium canis sp. nov., isolated from the digestive tract of German Shepherd dog puppy.</title>
        <authorList>
            <person name="Bunesova V."/>
        </authorList>
    </citation>
    <scope>NUCLEOTIDE SEQUENCE [LARGE SCALE GENOMIC DNA]</scope>
    <source>
        <strain evidence="8 9">GSD1FS</strain>
    </source>
</reference>
<dbReference type="Proteomes" id="UP000487882">
    <property type="component" value="Unassembled WGS sequence"/>
</dbReference>
<proteinExistence type="predicted"/>
<dbReference type="Gene3D" id="3.90.1100.10">
    <property type="match status" value="1"/>
</dbReference>
<protein>
    <recommendedName>
        <fullName evidence="1">DNA-directed RNA polymerase</fullName>
        <ecNumber evidence="1">2.7.7.6</ecNumber>
    </recommendedName>
</protein>
<feature type="domain" description="RNA polymerase Rpb2" evidence="6">
    <location>
        <begin position="176"/>
        <end position="258"/>
    </location>
</feature>
<dbReference type="GO" id="GO:0006351">
    <property type="term" value="P:DNA-templated transcription"/>
    <property type="evidence" value="ECO:0007669"/>
    <property type="project" value="InterPro"/>
</dbReference>
<evidence type="ECO:0000259" key="6">
    <source>
        <dbReference type="Pfam" id="PF04561"/>
    </source>
</evidence>
<name>A0A7K1J5L9_9BIFI</name>
<feature type="domain" description="RNA polymerase beta subunit protrusion" evidence="7">
    <location>
        <begin position="43"/>
        <end position="154"/>
    </location>
</feature>
<accession>A0A7K1J5L9</accession>
<evidence type="ECO:0000313" key="9">
    <source>
        <dbReference type="Proteomes" id="UP000487882"/>
    </source>
</evidence>
<dbReference type="EMBL" id="WNLP01000005">
    <property type="protein sequence ID" value="MUH59841.1"/>
    <property type="molecule type" value="Genomic_DNA"/>
</dbReference>
<keyword evidence="5" id="KW-0804">Transcription</keyword>
<dbReference type="AlphaFoldDB" id="A0A7K1J5L9"/>
<dbReference type="InterPro" id="IPR007642">
    <property type="entry name" value="RNA_pol_Rpb2_2"/>
</dbReference>
<evidence type="ECO:0000256" key="2">
    <source>
        <dbReference type="ARBA" id="ARBA00022478"/>
    </source>
</evidence>
<keyword evidence="3" id="KW-0808">Transferase</keyword>
<keyword evidence="2 8" id="KW-0240">DNA-directed RNA polymerase</keyword>
<evidence type="ECO:0000256" key="4">
    <source>
        <dbReference type="ARBA" id="ARBA00022695"/>
    </source>
</evidence>
<evidence type="ECO:0000256" key="1">
    <source>
        <dbReference type="ARBA" id="ARBA00012418"/>
    </source>
</evidence>
<dbReference type="GO" id="GO:0003677">
    <property type="term" value="F:DNA binding"/>
    <property type="evidence" value="ECO:0007669"/>
    <property type="project" value="InterPro"/>
</dbReference>